<dbReference type="STRING" id="1798401.A2363_03660"/>
<evidence type="ECO:0000313" key="2">
    <source>
        <dbReference type="EMBL" id="OGG35793.1"/>
    </source>
</evidence>
<feature type="domain" description="Peptidase C39" evidence="1">
    <location>
        <begin position="11"/>
        <end position="153"/>
    </location>
</feature>
<dbReference type="InterPro" id="IPR005074">
    <property type="entry name" value="Peptidase_C39"/>
</dbReference>
<dbReference type="Gene3D" id="3.90.70.10">
    <property type="entry name" value="Cysteine proteinases"/>
    <property type="match status" value="1"/>
</dbReference>
<gene>
    <name evidence="2" type="ORF">A2363_03660</name>
</gene>
<accession>A0A1F6BG58</accession>
<dbReference type="EMBL" id="MFKE01000005">
    <property type="protein sequence ID" value="OGG35793.1"/>
    <property type="molecule type" value="Genomic_DNA"/>
</dbReference>
<dbReference type="Pfam" id="PF03412">
    <property type="entry name" value="Peptidase_C39"/>
    <property type="match status" value="1"/>
</dbReference>
<sequence length="201" mass="22888">MGRSHVKPIQQPDDTTCGPVALKHALAIFGRRKSLDSLMELCGTNRNGTSTKNMIRAANKLGFSVLVVQYATLSHLQSALKYNANQVRAVLVSYLYDLDEKDRPHPDSGHWAVVSAYRPSQSRIVLLDSASAKKKSYAWTDFRTRWMDFDLKRRKINGRGNHFKLIRNWQQQLLFVMARTPEDLPKFAIPTSRVFTPEDGI</sequence>
<dbReference type="GO" id="GO:0006508">
    <property type="term" value="P:proteolysis"/>
    <property type="evidence" value="ECO:0007669"/>
    <property type="project" value="InterPro"/>
</dbReference>
<evidence type="ECO:0000313" key="3">
    <source>
        <dbReference type="Proteomes" id="UP000176186"/>
    </source>
</evidence>
<dbReference type="GO" id="GO:0005524">
    <property type="term" value="F:ATP binding"/>
    <property type="evidence" value="ECO:0007669"/>
    <property type="project" value="InterPro"/>
</dbReference>
<dbReference type="GO" id="GO:0008233">
    <property type="term" value="F:peptidase activity"/>
    <property type="evidence" value="ECO:0007669"/>
    <property type="project" value="InterPro"/>
</dbReference>
<name>A0A1F6BG58_9BACT</name>
<dbReference type="AlphaFoldDB" id="A0A1F6BG58"/>
<proteinExistence type="predicted"/>
<dbReference type="SUPFAM" id="SSF54001">
    <property type="entry name" value="Cysteine proteinases"/>
    <property type="match status" value="1"/>
</dbReference>
<reference evidence="2 3" key="1">
    <citation type="journal article" date="2016" name="Nat. Commun.">
        <title>Thousands of microbial genomes shed light on interconnected biogeochemical processes in an aquifer system.</title>
        <authorList>
            <person name="Anantharaman K."/>
            <person name="Brown C.T."/>
            <person name="Hug L.A."/>
            <person name="Sharon I."/>
            <person name="Castelle C.J."/>
            <person name="Probst A.J."/>
            <person name="Thomas B.C."/>
            <person name="Singh A."/>
            <person name="Wilkins M.J."/>
            <person name="Karaoz U."/>
            <person name="Brodie E.L."/>
            <person name="Williams K.H."/>
            <person name="Hubbard S.S."/>
            <person name="Banfield J.F."/>
        </authorList>
    </citation>
    <scope>NUCLEOTIDE SEQUENCE [LARGE SCALE GENOMIC DNA]</scope>
</reference>
<organism evidence="2 3">
    <name type="scientific">Candidatus Gottesmanbacteria bacterium RIFOXYB1_FULL_47_11</name>
    <dbReference type="NCBI Taxonomy" id="1798401"/>
    <lineage>
        <taxon>Bacteria</taxon>
        <taxon>Candidatus Gottesmaniibacteriota</taxon>
    </lineage>
</organism>
<protein>
    <recommendedName>
        <fullName evidence="1">Peptidase C39 domain-containing protein</fullName>
    </recommendedName>
</protein>
<comment type="caution">
    <text evidence="2">The sequence shown here is derived from an EMBL/GenBank/DDBJ whole genome shotgun (WGS) entry which is preliminary data.</text>
</comment>
<dbReference type="Proteomes" id="UP000176186">
    <property type="component" value="Unassembled WGS sequence"/>
</dbReference>
<dbReference type="GO" id="GO:0016020">
    <property type="term" value="C:membrane"/>
    <property type="evidence" value="ECO:0007669"/>
    <property type="project" value="InterPro"/>
</dbReference>
<evidence type="ECO:0000259" key="1">
    <source>
        <dbReference type="PROSITE" id="PS50990"/>
    </source>
</evidence>
<dbReference type="PROSITE" id="PS50990">
    <property type="entry name" value="PEPTIDASE_C39"/>
    <property type="match status" value="1"/>
</dbReference>
<dbReference type="InterPro" id="IPR038765">
    <property type="entry name" value="Papain-like_cys_pep_sf"/>
</dbReference>